<proteinExistence type="predicted"/>
<keyword evidence="2" id="KW-1185">Reference proteome</keyword>
<dbReference type="EMBL" id="CM042064">
    <property type="protein sequence ID" value="KAI3664981.1"/>
    <property type="molecule type" value="Genomic_DNA"/>
</dbReference>
<sequence length="621" mass="68300">MGNNGDDVINVKKAMWLYPRFMGFNPSERWGHSSCFSNGFLYVFGGCCGGLHFSDVLVLNLETMAWTNLATTGAGPGPRDSHSAVIVGHMMIVFGGTNGCKKVNDVHILDLLTREWTRPNCKGVAPTPRESHTATVVGHDRLVVFGGSGEGDANYLNDLHILDLRTMRWSSPEPKGDVPVPRDSHSAVAVDNRVFVYGGDCGDRYRGDVDVFNVDTMTWSKCIVQGPSPGVRAGHAAVTVGTKVFMIGGVGDKQYYNDVWVLDTVTCSWTQLEVRGQQPQGRFSHTAIVADADIAIYGGCGEDERPLNELLILQLGSDRPNDRYNNCVCTVFGSQCNQEKRHFLHEHQTNTKHSSLFNSDPMHTKRRRMSNSKACEVIESEPEEHSLSLSQHSSPSHSDQERTLVKQPSNSATQALPLFKHQNQISTTSKQIPGTQSNPITILSRPPPDSQFAQERSDHRKNHHAARPDHRNFEPLRVQNLIGAEVHGKVDGAFDSGYLMTATVNGRIFRGVLFPPGPEVVSRGGFRGSHNRRSPTSHMAQRNLHVNRAFIRHSNHAPAHGPELNHHGYHLQDHAVHRPSPVVRSVPGLSLGREHEPKLQNHELHGVVLTLGGPGSGHGGS</sequence>
<protein>
    <submittedName>
        <fullName evidence="1">Uncharacterized protein</fullName>
    </submittedName>
</protein>
<reference evidence="2" key="1">
    <citation type="journal article" date="2022" name="Mol. Ecol. Resour.">
        <title>The genomes of chicory, endive, great burdock and yacon provide insights into Asteraceae palaeo-polyploidization history and plant inulin production.</title>
        <authorList>
            <person name="Fan W."/>
            <person name="Wang S."/>
            <person name="Wang H."/>
            <person name="Wang A."/>
            <person name="Jiang F."/>
            <person name="Liu H."/>
            <person name="Zhao H."/>
            <person name="Xu D."/>
            <person name="Zhang Y."/>
        </authorList>
    </citation>
    <scope>NUCLEOTIDE SEQUENCE [LARGE SCALE GENOMIC DNA]</scope>
    <source>
        <strain evidence="2">cv. Niubang</strain>
    </source>
</reference>
<reference evidence="1 2" key="2">
    <citation type="journal article" date="2022" name="Mol. Ecol. Resour.">
        <title>The genomes of chicory, endive, great burdock and yacon provide insights into Asteraceae paleo-polyploidization history and plant inulin production.</title>
        <authorList>
            <person name="Fan W."/>
            <person name="Wang S."/>
            <person name="Wang H."/>
            <person name="Wang A."/>
            <person name="Jiang F."/>
            <person name="Liu H."/>
            <person name="Zhao H."/>
            <person name="Xu D."/>
            <person name="Zhang Y."/>
        </authorList>
    </citation>
    <scope>NUCLEOTIDE SEQUENCE [LARGE SCALE GENOMIC DNA]</scope>
    <source>
        <strain evidence="2">cv. Niubang</strain>
    </source>
</reference>
<name>A0ACB8XDV3_ARCLA</name>
<evidence type="ECO:0000313" key="2">
    <source>
        <dbReference type="Proteomes" id="UP001055879"/>
    </source>
</evidence>
<dbReference type="Proteomes" id="UP001055879">
    <property type="component" value="Linkage Group LG18"/>
</dbReference>
<accession>A0ACB8XDV3</accession>
<organism evidence="1 2">
    <name type="scientific">Arctium lappa</name>
    <name type="common">Greater burdock</name>
    <name type="synonym">Lappa major</name>
    <dbReference type="NCBI Taxonomy" id="4217"/>
    <lineage>
        <taxon>Eukaryota</taxon>
        <taxon>Viridiplantae</taxon>
        <taxon>Streptophyta</taxon>
        <taxon>Embryophyta</taxon>
        <taxon>Tracheophyta</taxon>
        <taxon>Spermatophyta</taxon>
        <taxon>Magnoliopsida</taxon>
        <taxon>eudicotyledons</taxon>
        <taxon>Gunneridae</taxon>
        <taxon>Pentapetalae</taxon>
        <taxon>asterids</taxon>
        <taxon>campanulids</taxon>
        <taxon>Asterales</taxon>
        <taxon>Asteraceae</taxon>
        <taxon>Carduoideae</taxon>
        <taxon>Cardueae</taxon>
        <taxon>Arctiinae</taxon>
        <taxon>Arctium</taxon>
    </lineage>
</organism>
<evidence type="ECO:0000313" key="1">
    <source>
        <dbReference type="EMBL" id="KAI3664981.1"/>
    </source>
</evidence>
<comment type="caution">
    <text evidence="1">The sequence shown here is derived from an EMBL/GenBank/DDBJ whole genome shotgun (WGS) entry which is preliminary data.</text>
</comment>
<gene>
    <name evidence="1" type="ORF">L6452_43596</name>
</gene>